<dbReference type="GO" id="GO:0046872">
    <property type="term" value="F:metal ion binding"/>
    <property type="evidence" value="ECO:0007669"/>
    <property type="project" value="UniProtKB-KW"/>
</dbReference>
<dbReference type="EMBL" id="ACJN02000002">
    <property type="protein sequence ID" value="EFI35001.1"/>
    <property type="molecule type" value="Genomic_DNA"/>
</dbReference>
<dbReference type="InterPro" id="IPR042105">
    <property type="entry name" value="Ribosomal_bL31_sf"/>
</dbReference>
<keyword evidence="6 10" id="KW-0694">RNA-binding</keyword>
<feature type="binding site" evidence="10">
    <location>
        <position position="40"/>
    </location>
    <ligand>
        <name>Zn(2+)</name>
        <dbReference type="ChEBI" id="CHEBI:29105"/>
    </ligand>
</feature>
<organism evidence="11 12">
    <name type="scientific">Desulfonatronospira thiodismutans ASO3-1</name>
    <dbReference type="NCBI Taxonomy" id="555779"/>
    <lineage>
        <taxon>Bacteria</taxon>
        <taxon>Pseudomonadati</taxon>
        <taxon>Thermodesulfobacteriota</taxon>
        <taxon>Desulfovibrionia</taxon>
        <taxon>Desulfovibrionales</taxon>
        <taxon>Desulfonatronovibrionaceae</taxon>
        <taxon>Desulfonatronospira</taxon>
    </lineage>
</organism>
<dbReference type="GO" id="GO:0006412">
    <property type="term" value="P:translation"/>
    <property type="evidence" value="ECO:0007669"/>
    <property type="project" value="UniProtKB-UniRule"/>
</dbReference>
<feature type="binding site" evidence="10">
    <location>
        <position position="16"/>
    </location>
    <ligand>
        <name>Zn(2+)</name>
        <dbReference type="ChEBI" id="CHEBI:29105"/>
    </ligand>
</feature>
<comment type="caution">
    <text evidence="11">The sequence shown here is derived from an EMBL/GenBank/DDBJ whole genome shotgun (WGS) entry which is preliminary data.</text>
</comment>
<dbReference type="NCBIfam" id="NF001809">
    <property type="entry name" value="PRK00528.1"/>
    <property type="match status" value="1"/>
</dbReference>
<evidence type="ECO:0000256" key="9">
    <source>
        <dbReference type="ARBA" id="ARBA00035687"/>
    </source>
</evidence>
<evidence type="ECO:0000256" key="8">
    <source>
        <dbReference type="ARBA" id="ARBA00023274"/>
    </source>
</evidence>
<sequence length="69" mass="7849">MKKDLHPTLHETKIQCACGNEFQSKSTAGQEITVEVCSQCHPFFTGQQRFVDSAGRIDRFKRKYGQTAK</sequence>
<evidence type="ECO:0000256" key="10">
    <source>
        <dbReference type="HAMAP-Rule" id="MF_00501"/>
    </source>
</evidence>
<dbReference type="GO" id="GO:0005840">
    <property type="term" value="C:ribosome"/>
    <property type="evidence" value="ECO:0007669"/>
    <property type="project" value="UniProtKB-KW"/>
</dbReference>
<evidence type="ECO:0000256" key="1">
    <source>
        <dbReference type="ARBA" id="ARBA00009296"/>
    </source>
</evidence>
<name>D6SQH5_9BACT</name>
<dbReference type="AlphaFoldDB" id="D6SQH5"/>
<dbReference type="Proteomes" id="UP000005496">
    <property type="component" value="Unassembled WGS sequence"/>
</dbReference>
<keyword evidence="8 10" id="KW-0687">Ribonucleoprotein</keyword>
<evidence type="ECO:0000256" key="2">
    <source>
        <dbReference type="ARBA" id="ARBA00011838"/>
    </source>
</evidence>
<evidence type="ECO:0000313" key="12">
    <source>
        <dbReference type="Proteomes" id="UP000005496"/>
    </source>
</evidence>
<comment type="subunit">
    <text evidence="2 10">Part of the 50S ribosomal subunit.</text>
</comment>
<dbReference type="InterPro" id="IPR027491">
    <property type="entry name" value="Ribosomal_bL31_A"/>
</dbReference>
<protein>
    <recommendedName>
        <fullName evidence="9 10">Large ribosomal subunit protein bL31</fullName>
    </recommendedName>
</protein>
<dbReference type="NCBIfam" id="TIGR00105">
    <property type="entry name" value="L31"/>
    <property type="match status" value="1"/>
</dbReference>
<keyword evidence="5 10" id="KW-0862">Zinc</keyword>
<dbReference type="Gene3D" id="4.10.830.30">
    <property type="entry name" value="Ribosomal protein L31"/>
    <property type="match status" value="1"/>
</dbReference>
<dbReference type="GO" id="GO:0003735">
    <property type="term" value="F:structural constituent of ribosome"/>
    <property type="evidence" value="ECO:0007669"/>
    <property type="project" value="InterPro"/>
</dbReference>
<dbReference type="GO" id="GO:1990904">
    <property type="term" value="C:ribonucleoprotein complex"/>
    <property type="evidence" value="ECO:0007669"/>
    <property type="project" value="UniProtKB-KW"/>
</dbReference>
<dbReference type="InterPro" id="IPR002150">
    <property type="entry name" value="Ribosomal_bL31"/>
</dbReference>
<accession>D6SQH5</accession>
<comment type="function">
    <text evidence="10">Binds the 23S rRNA.</text>
</comment>
<dbReference type="Pfam" id="PF01197">
    <property type="entry name" value="Ribosomal_L31"/>
    <property type="match status" value="1"/>
</dbReference>
<keyword evidence="4 10" id="KW-0699">rRNA-binding</keyword>
<comment type="cofactor">
    <cofactor evidence="10">
        <name>Zn(2+)</name>
        <dbReference type="ChEBI" id="CHEBI:29105"/>
    </cofactor>
    <text evidence="10">Binds 1 zinc ion per subunit.</text>
</comment>
<keyword evidence="7 10" id="KW-0689">Ribosomal protein</keyword>
<comment type="similarity">
    <text evidence="1 10">Belongs to the bacterial ribosomal protein bL31 family. Type A subfamily.</text>
</comment>
<dbReference type="OrthoDB" id="9803251at2"/>
<dbReference type="HAMAP" id="MF_00501">
    <property type="entry name" value="Ribosomal_bL31_1"/>
    <property type="match status" value="1"/>
</dbReference>
<evidence type="ECO:0000256" key="6">
    <source>
        <dbReference type="ARBA" id="ARBA00022884"/>
    </source>
</evidence>
<dbReference type="PANTHER" id="PTHR33280">
    <property type="entry name" value="50S RIBOSOMAL PROTEIN L31, CHLOROPLASTIC"/>
    <property type="match status" value="1"/>
</dbReference>
<keyword evidence="3 10" id="KW-0479">Metal-binding</keyword>
<evidence type="ECO:0000256" key="7">
    <source>
        <dbReference type="ARBA" id="ARBA00022980"/>
    </source>
</evidence>
<feature type="binding site" evidence="10">
    <location>
        <position position="18"/>
    </location>
    <ligand>
        <name>Zn(2+)</name>
        <dbReference type="ChEBI" id="CHEBI:29105"/>
    </ligand>
</feature>
<dbReference type="PRINTS" id="PR01249">
    <property type="entry name" value="RIBOSOMALL31"/>
</dbReference>
<dbReference type="InterPro" id="IPR034704">
    <property type="entry name" value="Ribosomal_bL28/bL31-like_sf"/>
</dbReference>
<dbReference type="NCBIfam" id="NF000612">
    <property type="entry name" value="PRK00019.1"/>
    <property type="match status" value="1"/>
</dbReference>
<feature type="binding site" evidence="10">
    <location>
        <position position="37"/>
    </location>
    <ligand>
        <name>Zn(2+)</name>
        <dbReference type="ChEBI" id="CHEBI:29105"/>
    </ligand>
</feature>
<dbReference type="SUPFAM" id="SSF143800">
    <property type="entry name" value="L28p-like"/>
    <property type="match status" value="1"/>
</dbReference>
<dbReference type="GO" id="GO:0019843">
    <property type="term" value="F:rRNA binding"/>
    <property type="evidence" value="ECO:0007669"/>
    <property type="project" value="UniProtKB-KW"/>
</dbReference>
<reference evidence="11" key="1">
    <citation type="submission" date="2010-05" db="EMBL/GenBank/DDBJ databases">
        <title>The draft genome of Desulfonatronospira thiodismutans ASO3-1.</title>
        <authorList>
            <consortium name="US DOE Joint Genome Institute (JGI-PGF)"/>
            <person name="Lucas S."/>
            <person name="Copeland A."/>
            <person name="Lapidus A."/>
            <person name="Cheng J.-F."/>
            <person name="Bruce D."/>
            <person name="Goodwin L."/>
            <person name="Pitluck S."/>
            <person name="Chertkov O."/>
            <person name="Brettin T."/>
            <person name="Detter J.C."/>
            <person name="Han C."/>
            <person name="Land M.L."/>
            <person name="Hauser L."/>
            <person name="Kyrpides N."/>
            <person name="Mikhailova N."/>
            <person name="Muyzer G."/>
            <person name="Woyke T."/>
        </authorList>
    </citation>
    <scope>NUCLEOTIDE SEQUENCE [LARGE SCALE GENOMIC DNA]</scope>
    <source>
        <strain evidence="11">ASO3-1</strain>
    </source>
</reference>
<evidence type="ECO:0000313" key="11">
    <source>
        <dbReference type="EMBL" id="EFI35001.1"/>
    </source>
</evidence>
<dbReference type="PANTHER" id="PTHR33280:SF6">
    <property type="entry name" value="LARGE RIBOSOMAL SUBUNIT PROTEIN BL31A"/>
    <property type="match status" value="1"/>
</dbReference>
<gene>
    <name evidence="10" type="primary">rpmE</name>
    <name evidence="11" type="ORF">Dthio_PD2393</name>
</gene>
<evidence type="ECO:0000256" key="3">
    <source>
        <dbReference type="ARBA" id="ARBA00022723"/>
    </source>
</evidence>
<keyword evidence="12" id="KW-1185">Reference proteome</keyword>
<evidence type="ECO:0000256" key="4">
    <source>
        <dbReference type="ARBA" id="ARBA00022730"/>
    </source>
</evidence>
<dbReference type="PROSITE" id="PS01143">
    <property type="entry name" value="RIBOSOMAL_L31"/>
    <property type="match status" value="1"/>
</dbReference>
<dbReference type="eggNOG" id="COG0254">
    <property type="taxonomic scope" value="Bacteria"/>
</dbReference>
<dbReference type="RefSeq" id="WP_008870315.1">
    <property type="nucleotide sequence ID" value="NZ_ACJN02000002.1"/>
</dbReference>
<proteinExistence type="inferred from homology"/>
<evidence type="ECO:0000256" key="5">
    <source>
        <dbReference type="ARBA" id="ARBA00022833"/>
    </source>
</evidence>